<dbReference type="OrthoDB" id="2513075at2"/>
<sequence length="335" mass="37873">MREFYLLAAGLLTGVVIPASTIPQLSIIQAENSGVLWNLKDNTQHAVGGKIVPSVELSIPSVSEFSNNQILSKPTASSFHFNTQPTYNRRPVSGRQLYHQRLIELKTGQTHTNFPNERLQSLLVAANKSQLTYEDWKSLLSLEAKVMAQGQGRNSLGILLGDSLSLWFPQESLPSDRLWLNQGISGDTSGGVVKRLSAFSGTKPDVIYIMAGINDLRRGLTDETILRNHRKMLRNLRESHPQAKIFVQSILPTRLSKIPNKRIRNINHHLALIAKQENAYYLNLYQWFIDFRGNLREELTTDGLHLSREGYEVWQSALRQVEFKLSSEKSVTNDQ</sequence>
<dbReference type="InterPro" id="IPR013830">
    <property type="entry name" value="SGNH_hydro"/>
</dbReference>
<evidence type="ECO:0000313" key="2">
    <source>
        <dbReference type="EMBL" id="KYC40249.1"/>
    </source>
</evidence>
<dbReference type="RefSeq" id="WP_017745569.1">
    <property type="nucleotide sequence ID" value="NZ_KQ976354.1"/>
</dbReference>
<dbReference type="EMBL" id="ANNX02000030">
    <property type="protein sequence ID" value="KYC40249.1"/>
    <property type="molecule type" value="Genomic_DNA"/>
</dbReference>
<name>A0A139X6B8_9CYAN</name>
<dbReference type="PANTHER" id="PTHR30383">
    <property type="entry name" value="THIOESTERASE 1/PROTEASE 1/LYSOPHOSPHOLIPASE L1"/>
    <property type="match status" value="1"/>
</dbReference>
<keyword evidence="3" id="KW-1185">Reference proteome</keyword>
<reference evidence="2 3" key="1">
    <citation type="journal article" date="2013" name="Genome Biol. Evol.">
        <title>Genomes of Stigonematalean cyanobacteria (subsection V) and the evolution of oxygenic photosynthesis from prokaryotes to plastids.</title>
        <authorList>
            <person name="Dagan T."/>
            <person name="Roettger M."/>
            <person name="Stucken K."/>
            <person name="Landan G."/>
            <person name="Koch R."/>
            <person name="Major P."/>
            <person name="Gould S.B."/>
            <person name="Goremykin V.V."/>
            <person name="Rippka R."/>
            <person name="Tandeau de Marsac N."/>
            <person name="Gugger M."/>
            <person name="Lockhart P.J."/>
            <person name="Allen J.F."/>
            <person name="Brune I."/>
            <person name="Maus I."/>
            <person name="Puhler A."/>
            <person name="Martin W.F."/>
        </authorList>
    </citation>
    <scope>NUCLEOTIDE SEQUENCE [LARGE SCALE GENOMIC DNA]</scope>
    <source>
        <strain evidence="2 3">PCC 7110</strain>
    </source>
</reference>
<gene>
    <name evidence="2" type="ORF">WA1_27335</name>
</gene>
<evidence type="ECO:0000259" key="1">
    <source>
        <dbReference type="Pfam" id="PF13472"/>
    </source>
</evidence>
<dbReference type="Gene3D" id="3.40.50.1110">
    <property type="entry name" value="SGNH hydrolase"/>
    <property type="match status" value="1"/>
</dbReference>
<dbReference type="PANTHER" id="PTHR30383:SF5">
    <property type="entry name" value="SGNH HYDROLASE-TYPE ESTERASE DOMAIN-CONTAINING PROTEIN"/>
    <property type="match status" value="1"/>
</dbReference>
<accession>A0A139X6B8</accession>
<dbReference type="CDD" id="cd01828">
    <property type="entry name" value="sialate_O-acetylesterase_like2"/>
    <property type="match status" value="1"/>
</dbReference>
<dbReference type="InterPro" id="IPR051532">
    <property type="entry name" value="Ester_Hydrolysis_Enzymes"/>
</dbReference>
<evidence type="ECO:0000313" key="3">
    <source>
        <dbReference type="Proteomes" id="UP000076925"/>
    </source>
</evidence>
<dbReference type="SUPFAM" id="SSF52266">
    <property type="entry name" value="SGNH hydrolase"/>
    <property type="match status" value="1"/>
</dbReference>
<protein>
    <submittedName>
        <fullName evidence="2">Lipolytic protein G-D-S-L family</fullName>
    </submittedName>
</protein>
<comment type="caution">
    <text evidence="2">The sequence shown here is derived from an EMBL/GenBank/DDBJ whole genome shotgun (WGS) entry which is preliminary data.</text>
</comment>
<dbReference type="InterPro" id="IPR036514">
    <property type="entry name" value="SGNH_hydro_sf"/>
</dbReference>
<dbReference type="Proteomes" id="UP000076925">
    <property type="component" value="Unassembled WGS sequence"/>
</dbReference>
<dbReference type="STRING" id="128403.WA1_27335"/>
<feature type="domain" description="SGNH hydrolase-type esterase" evidence="1">
    <location>
        <begin position="178"/>
        <end position="313"/>
    </location>
</feature>
<proteinExistence type="predicted"/>
<organism evidence="2 3">
    <name type="scientific">Scytonema hofmannii PCC 7110</name>
    <dbReference type="NCBI Taxonomy" id="128403"/>
    <lineage>
        <taxon>Bacteria</taxon>
        <taxon>Bacillati</taxon>
        <taxon>Cyanobacteriota</taxon>
        <taxon>Cyanophyceae</taxon>
        <taxon>Nostocales</taxon>
        <taxon>Scytonemataceae</taxon>
        <taxon>Scytonema</taxon>
    </lineage>
</organism>
<dbReference type="GO" id="GO:0004622">
    <property type="term" value="F:phosphatidylcholine lysophospholipase activity"/>
    <property type="evidence" value="ECO:0007669"/>
    <property type="project" value="TreeGrafter"/>
</dbReference>
<dbReference type="Pfam" id="PF13472">
    <property type="entry name" value="Lipase_GDSL_2"/>
    <property type="match status" value="1"/>
</dbReference>
<dbReference type="AlphaFoldDB" id="A0A139X6B8"/>